<dbReference type="InterPro" id="IPR029058">
    <property type="entry name" value="AB_hydrolase_fold"/>
</dbReference>
<feature type="active site" description="Charge relay system" evidence="1">
    <location>
        <position position="275"/>
    </location>
</feature>
<evidence type="ECO:0000256" key="2">
    <source>
        <dbReference type="PIRSR" id="PIRSR639069-2"/>
    </source>
</evidence>
<dbReference type="InterPro" id="IPR039069">
    <property type="entry name" value="CE7"/>
</dbReference>
<feature type="active site" description="Charge relay system" evidence="1">
    <location>
        <position position="304"/>
    </location>
</feature>
<protein>
    <submittedName>
        <fullName evidence="4">Cephalosporin-C deacetylase</fullName>
        <ecNumber evidence="4">3.1.1.41</ecNumber>
    </submittedName>
</protein>
<dbReference type="SUPFAM" id="SSF53474">
    <property type="entry name" value="alpha/beta-Hydrolases"/>
    <property type="match status" value="1"/>
</dbReference>
<organism evidence="4 5">
    <name type="scientific">Deinobacterium chartae</name>
    <dbReference type="NCBI Taxonomy" id="521158"/>
    <lineage>
        <taxon>Bacteria</taxon>
        <taxon>Thermotogati</taxon>
        <taxon>Deinococcota</taxon>
        <taxon>Deinococci</taxon>
        <taxon>Deinococcales</taxon>
        <taxon>Deinococcaceae</taxon>
        <taxon>Deinobacterium</taxon>
    </lineage>
</organism>
<dbReference type="RefSeq" id="WP_183984849.1">
    <property type="nucleotide sequence ID" value="NZ_JACHHG010000003.1"/>
</dbReference>
<proteinExistence type="predicted"/>
<dbReference type="PANTHER" id="PTHR40111">
    <property type="entry name" value="CEPHALOSPORIN-C DEACETYLASE"/>
    <property type="match status" value="1"/>
</dbReference>
<gene>
    <name evidence="4" type="ORF">HNR42_000833</name>
</gene>
<evidence type="ECO:0000313" key="5">
    <source>
        <dbReference type="Proteomes" id="UP000569951"/>
    </source>
</evidence>
<name>A0A841HWX0_9DEIO</name>
<keyword evidence="5" id="KW-1185">Reference proteome</keyword>
<sequence>MAFLDLPLEQLRDYVPELTPPNDLDRFWQQTLEAARTHDLAATFTPVPHYGFATVEVFDVAFAGYGGQTVRGWLLLPKQRSAPLPCVVQYIGYGGGRGLPHEWLQWSALGYANLIMDTRGQGSAWRSGDTPDLEVDGANPQLPGFMTRGVLSPQTYYYRRLYTDAVRALEAARVHPAVDPSRVVVAGGSQGGGLALAAAALGGGVAAVMPEVPFLCHFPRAITLTDSLPYSEIAAFLRVHRDREEQVLQTLSYFDLVHLAPRITAPALFSVGLMDPVCPPSTVFAAYNRLSGPREIRVYRYNAHEGGGVHHLLEQARFLRELWD</sequence>
<dbReference type="AlphaFoldDB" id="A0A841HWX0"/>
<dbReference type="InterPro" id="IPR008391">
    <property type="entry name" value="AXE1_dom"/>
</dbReference>
<dbReference type="EMBL" id="JACHHG010000003">
    <property type="protein sequence ID" value="MBB6097416.1"/>
    <property type="molecule type" value="Genomic_DNA"/>
</dbReference>
<dbReference type="Gene3D" id="3.40.50.1820">
    <property type="entry name" value="alpha/beta hydrolase"/>
    <property type="match status" value="1"/>
</dbReference>
<evidence type="ECO:0000256" key="1">
    <source>
        <dbReference type="PIRSR" id="PIRSR639069-1"/>
    </source>
</evidence>
<reference evidence="4 5" key="1">
    <citation type="submission" date="2020-08" db="EMBL/GenBank/DDBJ databases">
        <title>Genomic Encyclopedia of Type Strains, Phase IV (KMG-IV): sequencing the most valuable type-strain genomes for metagenomic binning, comparative biology and taxonomic classification.</title>
        <authorList>
            <person name="Goeker M."/>
        </authorList>
    </citation>
    <scope>NUCLEOTIDE SEQUENCE [LARGE SCALE GENOMIC DNA]</scope>
    <source>
        <strain evidence="4 5">DSM 21458</strain>
    </source>
</reference>
<dbReference type="PANTHER" id="PTHR40111:SF1">
    <property type="entry name" value="CEPHALOSPORIN-C DEACETYLASE"/>
    <property type="match status" value="1"/>
</dbReference>
<dbReference type="GO" id="GO:0047739">
    <property type="term" value="F:cephalosporin-C deacetylase activity"/>
    <property type="evidence" value="ECO:0007669"/>
    <property type="project" value="UniProtKB-EC"/>
</dbReference>
<comment type="caution">
    <text evidence="4">The sequence shown here is derived from an EMBL/GenBank/DDBJ whole genome shotgun (WGS) entry which is preliminary data.</text>
</comment>
<feature type="binding site" evidence="2">
    <location>
        <position position="93"/>
    </location>
    <ligand>
        <name>substrate</name>
    </ligand>
</feature>
<dbReference type="Proteomes" id="UP000569951">
    <property type="component" value="Unassembled WGS sequence"/>
</dbReference>
<feature type="active site" description="Nucleophile" evidence="1">
    <location>
        <position position="189"/>
    </location>
</feature>
<dbReference type="GO" id="GO:0005976">
    <property type="term" value="P:polysaccharide metabolic process"/>
    <property type="evidence" value="ECO:0007669"/>
    <property type="project" value="TreeGrafter"/>
</dbReference>
<accession>A0A841HWX0</accession>
<dbReference type="Pfam" id="PF05448">
    <property type="entry name" value="AXE1"/>
    <property type="match status" value="1"/>
</dbReference>
<feature type="domain" description="Acetyl xylan esterase" evidence="3">
    <location>
        <begin position="1"/>
        <end position="321"/>
    </location>
</feature>
<keyword evidence="4" id="KW-0378">Hydrolase</keyword>
<evidence type="ECO:0000259" key="3">
    <source>
        <dbReference type="Pfam" id="PF05448"/>
    </source>
</evidence>
<evidence type="ECO:0000313" key="4">
    <source>
        <dbReference type="EMBL" id="MBB6097416.1"/>
    </source>
</evidence>
<dbReference type="EC" id="3.1.1.41" evidence="4"/>